<dbReference type="GeneID" id="87882477"/>
<sequence length="276" mass="31431">MQLEHLAQLSLFVRCSLVAHLHSGMRTRKNGAHIIPPLPRYSSFQHGFDRRQPIYPRSPVHLGHPPISRSTDRRLCFPVAHGIPIPISSIAVRRWRGPRRCASLRRCGRLGRCPRLRHCARHRRYGRPGWPGWPSWQMRRGRPINPKAFATQHMPARRACPHEVLVVGEAMMAPPSDPAARRSRAREVQGVGQFSPNGFRSVSNCPFTAFRVKPEVTAPIAAYDDFGKVVLADWAPELNPNAHCVLFESLEMAVVPSEKKRVRLEVGDLKWRRWAD</sequence>
<proteinExistence type="predicted"/>
<dbReference type="EMBL" id="JAUDZG010000007">
    <property type="protein sequence ID" value="KAK3301928.1"/>
    <property type="molecule type" value="Genomic_DNA"/>
</dbReference>
<evidence type="ECO:0000313" key="2">
    <source>
        <dbReference type="Proteomes" id="UP001273166"/>
    </source>
</evidence>
<keyword evidence="2" id="KW-1185">Reference proteome</keyword>
<reference evidence="1" key="2">
    <citation type="submission" date="2023-06" db="EMBL/GenBank/DDBJ databases">
        <authorList>
            <consortium name="Lawrence Berkeley National Laboratory"/>
            <person name="Mondo S.J."/>
            <person name="Hensen N."/>
            <person name="Bonometti L."/>
            <person name="Westerberg I."/>
            <person name="Brannstrom I.O."/>
            <person name="Guillou S."/>
            <person name="Cros-Aarteil S."/>
            <person name="Calhoun S."/>
            <person name="Haridas S."/>
            <person name="Kuo A."/>
            <person name="Pangilinan J."/>
            <person name="Riley R."/>
            <person name="Labutti K."/>
            <person name="Andreopoulos B."/>
            <person name="Lipzen A."/>
            <person name="Chen C."/>
            <person name="Yanf M."/>
            <person name="Daum C."/>
            <person name="Ng V."/>
            <person name="Clum A."/>
            <person name="Steindorff A."/>
            <person name="Ohm R."/>
            <person name="Martin F."/>
            <person name="Silar P."/>
            <person name="Natvig D."/>
            <person name="Lalanne C."/>
            <person name="Gautier V."/>
            <person name="Ament-Velasquez S.L."/>
            <person name="Kruys A."/>
            <person name="Hutchinson M.I."/>
            <person name="Powell A.J."/>
            <person name="Barry K."/>
            <person name="Miller A.N."/>
            <person name="Grigoriev I.V."/>
            <person name="Debuchy R."/>
            <person name="Gladieux P."/>
            <person name="Thoren M.H."/>
            <person name="Johannesson H."/>
        </authorList>
    </citation>
    <scope>NUCLEOTIDE SEQUENCE</scope>
    <source>
        <strain evidence="1">CBS 333.67</strain>
    </source>
</reference>
<evidence type="ECO:0000313" key="1">
    <source>
        <dbReference type="EMBL" id="KAK3301928.1"/>
    </source>
</evidence>
<gene>
    <name evidence="1" type="ORF">B0T15DRAFT_286818</name>
</gene>
<dbReference type="RefSeq" id="XP_062717708.1">
    <property type="nucleotide sequence ID" value="XM_062863648.1"/>
</dbReference>
<name>A0AAJ0GL38_9PEZI</name>
<reference evidence="1" key="1">
    <citation type="journal article" date="2023" name="Mol. Phylogenet. Evol.">
        <title>Genome-scale phylogeny and comparative genomics of the fungal order Sordariales.</title>
        <authorList>
            <person name="Hensen N."/>
            <person name="Bonometti L."/>
            <person name="Westerberg I."/>
            <person name="Brannstrom I.O."/>
            <person name="Guillou S."/>
            <person name="Cros-Aarteil S."/>
            <person name="Calhoun S."/>
            <person name="Haridas S."/>
            <person name="Kuo A."/>
            <person name="Mondo S."/>
            <person name="Pangilinan J."/>
            <person name="Riley R."/>
            <person name="LaButti K."/>
            <person name="Andreopoulos B."/>
            <person name="Lipzen A."/>
            <person name="Chen C."/>
            <person name="Yan M."/>
            <person name="Daum C."/>
            <person name="Ng V."/>
            <person name="Clum A."/>
            <person name="Steindorff A."/>
            <person name="Ohm R.A."/>
            <person name="Martin F."/>
            <person name="Silar P."/>
            <person name="Natvig D.O."/>
            <person name="Lalanne C."/>
            <person name="Gautier V."/>
            <person name="Ament-Velasquez S.L."/>
            <person name="Kruys A."/>
            <person name="Hutchinson M.I."/>
            <person name="Powell A.J."/>
            <person name="Barry K."/>
            <person name="Miller A.N."/>
            <person name="Grigoriev I.V."/>
            <person name="Debuchy R."/>
            <person name="Gladieux P."/>
            <person name="Hiltunen Thoren M."/>
            <person name="Johannesson H."/>
        </authorList>
    </citation>
    <scope>NUCLEOTIDE SEQUENCE</scope>
    <source>
        <strain evidence="1">CBS 333.67</strain>
    </source>
</reference>
<dbReference type="Proteomes" id="UP001273166">
    <property type="component" value="Unassembled WGS sequence"/>
</dbReference>
<accession>A0AAJ0GL38</accession>
<comment type="caution">
    <text evidence="1">The sequence shown here is derived from an EMBL/GenBank/DDBJ whole genome shotgun (WGS) entry which is preliminary data.</text>
</comment>
<organism evidence="1 2">
    <name type="scientific">Chaetomium strumarium</name>
    <dbReference type="NCBI Taxonomy" id="1170767"/>
    <lineage>
        <taxon>Eukaryota</taxon>
        <taxon>Fungi</taxon>
        <taxon>Dikarya</taxon>
        <taxon>Ascomycota</taxon>
        <taxon>Pezizomycotina</taxon>
        <taxon>Sordariomycetes</taxon>
        <taxon>Sordariomycetidae</taxon>
        <taxon>Sordariales</taxon>
        <taxon>Chaetomiaceae</taxon>
        <taxon>Chaetomium</taxon>
    </lineage>
</organism>
<protein>
    <submittedName>
        <fullName evidence="1">Uncharacterized protein</fullName>
    </submittedName>
</protein>
<dbReference type="AlphaFoldDB" id="A0AAJ0GL38"/>